<dbReference type="PANTHER" id="PTHR34220">
    <property type="entry name" value="SENSOR HISTIDINE KINASE YPDA"/>
    <property type="match status" value="1"/>
</dbReference>
<dbReference type="Proteomes" id="UP001164705">
    <property type="component" value="Chromosome"/>
</dbReference>
<dbReference type="InterPro" id="IPR011623">
    <property type="entry name" value="7TMR_DISM_rcpt_extracell_dom1"/>
</dbReference>
<dbReference type="Pfam" id="PF07695">
    <property type="entry name" value="7TMR-DISM_7TM"/>
    <property type="match status" value="1"/>
</dbReference>
<feature type="domain" description="7TM-DISM receptor extracellular" evidence="3">
    <location>
        <begin position="10"/>
        <end position="222"/>
    </location>
</feature>
<protein>
    <submittedName>
        <fullName evidence="4">Histidine kinase</fullName>
    </submittedName>
</protein>
<reference evidence="4" key="1">
    <citation type="submission" date="2022-11" db="EMBL/GenBank/DDBJ databases">
        <title>Lacinutrix neustonica HL-RS19T sp. nov., isolated from the surface microlayer sample of brackish Lake Shihwa.</title>
        <authorList>
            <person name="Choi J.Y."/>
            <person name="Hwang C.Y."/>
        </authorList>
    </citation>
    <scope>NUCLEOTIDE SEQUENCE</scope>
    <source>
        <strain evidence="4">HL-RS19</strain>
    </source>
</reference>
<dbReference type="AlphaFoldDB" id="A0A9E8MVN2"/>
<accession>A0A9E8MVN2</accession>
<feature type="transmembrane region" description="Helical" evidence="1">
    <location>
        <begin position="145"/>
        <end position="163"/>
    </location>
</feature>
<sequence>MNFFNDNFYTLFYGCTLGSIFILSLITFFIYLKIKERSFLFYSLYAFCLNIYIGIRALDVISHSASSTVMEINLYVNWPLQFVYYTLYLLFIRSFFNFKITQPKVDTLIIKFLWILGLACFGFTLINVFFLSNTNTDLPYYFSEFIIYFYIPTFLPFVVYIIYKILQTKNPAKYYIILGGTSYVVSALVSMYFSVNDGFDFPIFFFMIGVQVEFLFFIIALGIKVYGIFKEKNKFQKQLITQLKENKKLIEYNNEILLERIELFAEKEIELELKHSISVLKSKVFRSQAHSHFIFNILNSIKGTIINDEKEKSIEQINNFSKLIRSILNHSWEEEISLEKEIEITQLYFALENQRFNNQIKFSVTLHNRINSPELIMVPPFIIQPFIENAIWHGLANKEEDRKLNLSIEKQDKYLLIKVRDNGIGILKSLEIKRKKSINHKSMGIDITRERLKLFAQKCNENYDLFLENIGDEQNSKGTQVTIQIPYKTV</sequence>
<name>A0A9E8MVN2_9FLAO</name>
<feature type="domain" description="Signal transduction histidine kinase internal region" evidence="2">
    <location>
        <begin position="283"/>
        <end position="359"/>
    </location>
</feature>
<proteinExistence type="predicted"/>
<feature type="transmembrane region" description="Helical" evidence="1">
    <location>
        <begin position="39"/>
        <end position="58"/>
    </location>
</feature>
<evidence type="ECO:0000313" key="5">
    <source>
        <dbReference type="Proteomes" id="UP001164705"/>
    </source>
</evidence>
<keyword evidence="1" id="KW-1133">Transmembrane helix</keyword>
<gene>
    <name evidence="4" type="ORF">N7U66_18200</name>
</gene>
<dbReference type="InterPro" id="IPR050640">
    <property type="entry name" value="Bact_2-comp_sensor_kinase"/>
</dbReference>
<dbReference type="PANTHER" id="PTHR34220:SF7">
    <property type="entry name" value="SENSOR HISTIDINE KINASE YPDA"/>
    <property type="match status" value="1"/>
</dbReference>
<keyword evidence="4" id="KW-0808">Transferase</keyword>
<feature type="transmembrane region" description="Helical" evidence="1">
    <location>
        <begin position="201"/>
        <end position="229"/>
    </location>
</feature>
<dbReference type="GO" id="GO:0000155">
    <property type="term" value="F:phosphorelay sensor kinase activity"/>
    <property type="evidence" value="ECO:0007669"/>
    <property type="project" value="InterPro"/>
</dbReference>
<keyword evidence="5" id="KW-1185">Reference proteome</keyword>
<dbReference type="RefSeq" id="WP_267676393.1">
    <property type="nucleotide sequence ID" value="NZ_CP113088.1"/>
</dbReference>
<dbReference type="KEGG" id="lnu:N7U66_18200"/>
<evidence type="ECO:0000259" key="3">
    <source>
        <dbReference type="Pfam" id="PF07695"/>
    </source>
</evidence>
<feature type="transmembrane region" description="Helical" evidence="1">
    <location>
        <begin position="12"/>
        <end position="32"/>
    </location>
</feature>
<evidence type="ECO:0000313" key="4">
    <source>
        <dbReference type="EMBL" id="WAC01795.1"/>
    </source>
</evidence>
<feature type="transmembrane region" description="Helical" evidence="1">
    <location>
        <begin position="78"/>
        <end position="96"/>
    </location>
</feature>
<keyword evidence="1" id="KW-0812">Transmembrane</keyword>
<dbReference type="SUPFAM" id="SSF55874">
    <property type="entry name" value="ATPase domain of HSP90 chaperone/DNA topoisomerase II/histidine kinase"/>
    <property type="match status" value="1"/>
</dbReference>
<dbReference type="Pfam" id="PF06580">
    <property type="entry name" value="His_kinase"/>
    <property type="match status" value="1"/>
</dbReference>
<evidence type="ECO:0000259" key="2">
    <source>
        <dbReference type="Pfam" id="PF06580"/>
    </source>
</evidence>
<dbReference type="EMBL" id="CP113088">
    <property type="protein sequence ID" value="WAC01795.1"/>
    <property type="molecule type" value="Genomic_DNA"/>
</dbReference>
<keyword evidence="1" id="KW-0472">Membrane</keyword>
<dbReference type="InterPro" id="IPR010559">
    <property type="entry name" value="Sig_transdc_His_kin_internal"/>
</dbReference>
<dbReference type="InterPro" id="IPR036890">
    <property type="entry name" value="HATPase_C_sf"/>
</dbReference>
<organism evidence="4 5">
    <name type="scientific">Lacinutrix neustonica</name>
    <dbReference type="NCBI Taxonomy" id="2980107"/>
    <lineage>
        <taxon>Bacteria</taxon>
        <taxon>Pseudomonadati</taxon>
        <taxon>Bacteroidota</taxon>
        <taxon>Flavobacteriia</taxon>
        <taxon>Flavobacteriales</taxon>
        <taxon>Flavobacteriaceae</taxon>
        <taxon>Lacinutrix</taxon>
    </lineage>
</organism>
<dbReference type="Gene3D" id="3.30.565.10">
    <property type="entry name" value="Histidine kinase-like ATPase, C-terminal domain"/>
    <property type="match status" value="1"/>
</dbReference>
<keyword evidence="4" id="KW-0418">Kinase</keyword>
<evidence type="ECO:0000256" key="1">
    <source>
        <dbReference type="SAM" id="Phobius"/>
    </source>
</evidence>
<feature type="transmembrane region" description="Helical" evidence="1">
    <location>
        <begin position="108"/>
        <end position="130"/>
    </location>
</feature>
<dbReference type="GO" id="GO:0016020">
    <property type="term" value="C:membrane"/>
    <property type="evidence" value="ECO:0007669"/>
    <property type="project" value="InterPro"/>
</dbReference>
<feature type="transmembrane region" description="Helical" evidence="1">
    <location>
        <begin position="175"/>
        <end position="195"/>
    </location>
</feature>